<dbReference type="AlphaFoldDB" id="A0A2V3PLG6"/>
<keyword evidence="2" id="KW-1185">Reference proteome</keyword>
<evidence type="ECO:0000313" key="2">
    <source>
        <dbReference type="Proteomes" id="UP000247973"/>
    </source>
</evidence>
<dbReference type="RefSeq" id="WP_110311624.1">
    <property type="nucleotide sequence ID" value="NZ_QICL01000022.1"/>
</dbReference>
<accession>A0A2V3PLG6</accession>
<protein>
    <submittedName>
        <fullName evidence="1">Uncharacterized protein</fullName>
    </submittedName>
</protein>
<comment type="caution">
    <text evidence="1">The sequence shown here is derived from an EMBL/GenBank/DDBJ whole genome shotgun (WGS) entry which is preliminary data.</text>
</comment>
<dbReference type="EMBL" id="QICL01000022">
    <property type="protein sequence ID" value="PXV62075.1"/>
    <property type="molecule type" value="Genomic_DNA"/>
</dbReference>
<reference evidence="1 2" key="1">
    <citation type="submission" date="2018-03" db="EMBL/GenBank/DDBJ databases">
        <title>Genomic Encyclopedia of Archaeal and Bacterial Type Strains, Phase II (KMG-II): from individual species to whole genera.</title>
        <authorList>
            <person name="Goeker M."/>
        </authorList>
    </citation>
    <scope>NUCLEOTIDE SEQUENCE [LARGE SCALE GENOMIC DNA]</scope>
    <source>
        <strain evidence="1 2">DSM 100214</strain>
    </source>
</reference>
<dbReference type="Proteomes" id="UP000247973">
    <property type="component" value="Unassembled WGS sequence"/>
</dbReference>
<evidence type="ECO:0000313" key="1">
    <source>
        <dbReference type="EMBL" id="PXV62075.1"/>
    </source>
</evidence>
<proteinExistence type="predicted"/>
<gene>
    <name evidence="1" type="ORF">CLV62_12228</name>
</gene>
<organism evidence="1 2">
    <name type="scientific">Dysgonomonas alginatilytica</name>
    <dbReference type="NCBI Taxonomy" id="1605892"/>
    <lineage>
        <taxon>Bacteria</taxon>
        <taxon>Pseudomonadati</taxon>
        <taxon>Bacteroidota</taxon>
        <taxon>Bacteroidia</taxon>
        <taxon>Bacteroidales</taxon>
        <taxon>Dysgonomonadaceae</taxon>
        <taxon>Dysgonomonas</taxon>
    </lineage>
</organism>
<sequence length="97" mass="11179">MTKGYYYKRINGLTYRYSWGGKVLNIDLKLNDAFAISNGYKCVPDMLASENCLPFDNLIKRFGEVPKYLPLRVNGKLSDIAEIGKAIQEYHERIKNL</sequence>
<name>A0A2V3PLG6_9BACT</name>